<evidence type="ECO:0000256" key="2">
    <source>
        <dbReference type="ARBA" id="ARBA00022898"/>
    </source>
</evidence>
<dbReference type="Pfam" id="PF00155">
    <property type="entry name" value="Aminotran_1_2"/>
    <property type="match status" value="1"/>
</dbReference>
<feature type="domain" description="HTH gntR-type" evidence="6">
    <location>
        <begin position="7"/>
        <end position="75"/>
    </location>
</feature>
<dbReference type="Gene3D" id="3.90.1150.10">
    <property type="entry name" value="Aspartate Aminotransferase, domain 1"/>
    <property type="match status" value="1"/>
</dbReference>
<dbReference type="InterPro" id="IPR036390">
    <property type="entry name" value="WH_DNA-bd_sf"/>
</dbReference>
<dbReference type="InterPro" id="IPR000524">
    <property type="entry name" value="Tscrpt_reg_HTH_GntR"/>
</dbReference>
<dbReference type="SUPFAM" id="SSF46785">
    <property type="entry name" value="Winged helix' DNA-binding domain"/>
    <property type="match status" value="1"/>
</dbReference>
<evidence type="ECO:0000256" key="5">
    <source>
        <dbReference type="ARBA" id="ARBA00023163"/>
    </source>
</evidence>
<dbReference type="PANTHER" id="PTHR46577">
    <property type="entry name" value="HTH-TYPE TRANSCRIPTIONAL REGULATORY PROTEIN GABR"/>
    <property type="match status" value="1"/>
</dbReference>
<dbReference type="InterPro" id="IPR015424">
    <property type="entry name" value="PyrdxlP-dep_Trfase"/>
</dbReference>
<dbReference type="InterPro" id="IPR036388">
    <property type="entry name" value="WH-like_DNA-bd_sf"/>
</dbReference>
<dbReference type="Gene3D" id="3.40.640.10">
    <property type="entry name" value="Type I PLP-dependent aspartate aminotransferase-like (Major domain)"/>
    <property type="match status" value="1"/>
</dbReference>
<keyword evidence="2" id="KW-0663">Pyridoxal phosphate</keyword>
<dbReference type="AlphaFoldDB" id="A0A9J6RNH8"/>
<dbReference type="InterPro" id="IPR004839">
    <property type="entry name" value="Aminotransferase_I/II_large"/>
</dbReference>
<dbReference type="GO" id="GO:0008483">
    <property type="term" value="F:transaminase activity"/>
    <property type="evidence" value="ECO:0007669"/>
    <property type="project" value="UniProtKB-KW"/>
</dbReference>
<dbReference type="Proteomes" id="UP001069090">
    <property type="component" value="Unassembled WGS sequence"/>
</dbReference>
<dbReference type="GO" id="GO:0030170">
    <property type="term" value="F:pyridoxal phosphate binding"/>
    <property type="evidence" value="ECO:0007669"/>
    <property type="project" value="InterPro"/>
</dbReference>
<reference evidence="7 8" key="1">
    <citation type="submission" date="2022-12" db="EMBL/GenBank/DDBJ databases">
        <title>Dasania phycosphaerae sp. nov., isolated from particulate material of the south coast of Korea.</title>
        <authorList>
            <person name="Jiang Y."/>
        </authorList>
    </citation>
    <scope>NUCLEOTIDE SEQUENCE [LARGE SCALE GENOMIC DNA]</scope>
    <source>
        <strain evidence="7 8">GY-19</strain>
    </source>
</reference>
<proteinExistence type="inferred from homology"/>
<dbReference type="PANTHER" id="PTHR46577:SF2">
    <property type="entry name" value="TRANSCRIPTIONAL REGULATORY PROTEIN"/>
    <property type="match status" value="1"/>
</dbReference>
<dbReference type="SUPFAM" id="SSF53383">
    <property type="entry name" value="PLP-dependent transferases"/>
    <property type="match status" value="1"/>
</dbReference>
<organism evidence="7 8">
    <name type="scientific">Dasania phycosphaerae</name>
    <dbReference type="NCBI Taxonomy" id="2950436"/>
    <lineage>
        <taxon>Bacteria</taxon>
        <taxon>Pseudomonadati</taxon>
        <taxon>Pseudomonadota</taxon>
        <taxon>Gammaproteobacteria</taxon>
        <taxon>Cellvibrionales</taxon>
        <taxon>Spongiibacteraceae</taxon>
        <taxon>Dasania</taxon>
    </lineage>
</organism>
<evidence type="ECO:0000256" key="4">
    <source>
        <dbReference type="ARBA" id="ARBA00023125"/>
    </source>
</evidence>
<accession>A0A9J6RNH8</accession>
<dbReference type="EMBL" id="JAPTGG010000011">
    <property type="protein sequence ID" value="MCZ0866286.1"/>
    <property type="molecule type" value="Genomic_DNA"/>
</dbReference>
<sequence length="479" mass="52591">MAKHTDAYLYQQVEAQLREQINSGQRAVGERLPSVREYCRQHKLSKSTVLTAYSRLEAEGLIAARPRSGYFVCASAASDAAGLSTPALSQPSITPSPVSADQLLLDIMVKGAAFDLLPDQPNELANEQLRRCLARAQRRQSALEQDYYDEPMGLWSLRSQLAQRMAMAGAKVSGQDLVVTAGCQHALLLALMATTSPGDIVAIESPGFYGAFQLLEALGLQALELPSSVEEGISPDALEMALQHWPVKALIVSPCYATPTGACMPEKNKQRILALSIAQGIAIIEDDIYGDLYFGSLRPRSIYSYDDSGSVLLCSSFSKSLSRDLRLGWIAPGKYLAAVKRLKLVTALASSQTLQQGLSDYIQEGGLERHLRAKRQQYQQQYRQLLQLIAQHLPMAQSCSHPQGGLALWLELPPSVCTVSLYAQARKAGVIITPGRLFTAQQRYQHFLRISFAHPWTKARTKALQQLGKFIASEAEQKC</sequence>
<gene>
    <name evidence="7" type="ORF">O0V09_13830</name>
</gene>
<keyword evidence="7" id="KW-0808">Transferase</keyword>
<evidence type="ECO:0000259" key="6">
    <source>
        <dbReference type="PROSITE" id="PS50949"/>
    </source>
</evidence>
<dbReference type="RefSeq" id="WP_258332450.1">
    <property type="nucleotide sequence ID" value="NZ_JAPTGG010000011.1"/>
</dbReference>
<dbReference type="Gene3D" id="1.10.10.10">
    <property type="entry name" value="Winged helix-like DNA-binding domain superfamily/Winged helix DNA-binding domain"/>
    <property type="match status" value="1"/>
</dbReference>
<evidence type="ECO:0000256" key="1">
    <source>
        <dbReference type="ARBA" id="ARBA00005384"/>
    </source>
</evidence>
<evidence type="ECO:0000313" key="7">
    <source>
        <dbReference type="EMBL" id="MCZ0866286.1"/>
    </source>
</evidence>
<comment type="similarity">
    <text evidence="1">In the C-terminal section; belongs to the class-I pyridoxal-phosphate-dependent aminotransferase family.</text>
</comment>
<keyword evidence="5" id="KW-0804">Transcription</keyword>
<evidence type="ECO:0000256" key="3">
    <source>
        <dbReference type="ARBA" id="ARBA00023015"/>
    </source>
</evidence>
<dbReference type="GO" id="GO:0003700">
    <property type="term" value="F:DNA-binding transcription factor activity"/>
    <property type="evidence" value="ECO:0007669"/>
    <property type="project" value="InterPro"/>
</dbReference>
<dbReference type="InterPro" id="IPR015422">
    <property type="entry name" value="PyrdxlP-dep_Trfase_small"/>
</dbReference>
<comment type="caution">
    <text evidence="7">The sequence shown here is derived from an EMBL/GenBank/DDBJ whole genome shotgun (WGS) entry which is preliminary data.</text>
</comment>
<evidence type="ECO:0000313" key="8">
    <source>
        <dbReference type="Proteomes" id="UP001069090"/>
    </source>
</evidence>
<protein>
    <submittedName>
        <fullName evidence="7">PLP-dependent aminotransferase family protein</fullName>
    </submittedName>
</protein>
<dbReference type="Pfam" id="PF00392">
    <property type="entry name" value="GntR"/>
    <property type="match status" value="1"/>
</dbReference>
<keyword evidence="7" id="KW-0032">Aminotransferase</keyword>
<keyword evidence="8" id="KW-1185">Reference proteome</keyword>
<dbReference type="InterPro" id="IPR051446">
    <property type="entry name" value="HTH_trans_reg/aminotransferase"/>
</dbReference>
<dbReference type="InterPro" id="IPR015421">
    <property type="entry name" value="PyrdxlP-dep_Trfase_major"/>
</dbReference>
<name>A0A9J6RNH8_9GAMM</name>
<keyword evidence="4" id="KW-0238">DNA-binding</keyword>
<dbReference type="PROSITE" id="PS50949">
    <property type="entry name" value="HTH_GNTR"/>
    <property type="match status" value="1"/>
</dbReference>
<keyword evidence="3" id="KW-0805">Transcription regulation</keyword>
<dbReference type="SMART" id="SM00345">
    <property type="entry name" value="HTH_GNTR"/>
    <property type="match status" value="1"/>
</dbReference>
<dbReference type="CDD" id="cd07377">
    <property type="entry name" value="WHTH_GntR"/>
    <property type="match status" value="1"/>
</dbReference>
<dbReference type="CDD" id="cd00609">
    <property type="entry name" value="AAT_like"/>
    <property type="match status" value="1"/>
</dbReference>
<dbReference type="GO" id="GO:0003677">
    <property type="term" value="F:DNA binding"/>
    <property type="evidence" value="ECO:0007669"/>
    <property type="project" value="UniProtKB-KW"/>
</dbReference>